<gene>
    <name evidence="1" type="ORF">E2C01_083464</name>
</gene>
<keyword evidence="2" id="KW-1185">Reference proteome</keyword>
<dbReference type="AlphaFoldDB" id="A0A5B7J826"/>
<accession>A0A5B7J826</accession>
<name>A0A5B7J826_PORTR</name>
<proteinExistence type="predicted"/>
<evidence type="ECO:0000313" key="1">
    <source>
        <dbReference type="EMBL" id="MPC88554.1"/>
    </source>
</evidence>
<dbReference type="EMBL" id="VSRR010078152">
    <property type="protein sequence ID" value="MPC88554.1"/>
    <property type="molecule type" value="Genomic_DNA"/>
</dbReference>
<dbReference type="Proteomes" id="UP000324222">
    <property type="component" value="Unassembled WGS sequence"/>
</dbReference>
<organism evidence="1 2">
    <name type="scientific">Portunus trituberculatus</name>
    <name type="common">Swimming crab</name>
    <name type="synonym">Neptunus trituberculatus</name>
    <dbReference type="NCBI Taxonomy" id="210409"/>
    <lineage>
        <taxon>Eukaryota</taxon>
        <taxon>Metazoa</taxon>
        <taxon>Ecdysozoa</taxon>
        <taxon>Arthropoda</taxon>
        <taxon>Crustacea</taxon>
        <taxon>Multicrustacea</taxon>
        <taxon>Malacostraca</taxon>
        <taxon>Eumalacostraca</taxon>
        <taxon>Eucarida</taxon>
        <taxon>Decapoda</taxon>
        <taxon>Pleocyemata</taxon>
        <taxon>Brachyura</taxon>
        <taxon>Eubrachyura</taxon>
        <taxon>Portunoidea</taxon>
        <taxon>Portunidae</taxon>
        <taxon>Portuninae</taxon>
        <taxon>Portunus</taxon>
    </lineage>
</organism>
<reference evidence="1 2" key="1">
    <citation type="submission" date="2019-05" db="EMBL/GenBank/DDBJ databases">
        <title>Another draft genome of Portunus trituberculatus and its Hox gene families provides insights of decapod evolution.</title>
        <authorList>
            <person name="Jeong J.-H."/>
            <person name="Song I."/>
            <person name="Kim S."/>
            <person name="Choi T."/>
            <person name="Kim D."/>
            <person name="Ryu S."/>
            <person name="Kim W."/>
        </authorList>
    </citation>
    <scope>NUCLEOTIDE SEQUENCE [LARGE SCALE GENOMIC DNA]</scope>
    <source>
        <tissue evidence="1">Muscle</tissue>
    </source>
</reference>
<evidence type="ECO:0000313" key="2">
    <source>
        <dbReference type="Proteomes" id="UP000324222"/>
    </source>
</evidence>
<protein>
    <submittedName>
        <fullName evidence="1">Uncharacterized protein</fullName>
    </submittedName>
</protein>
<sequence>MGDTHQGIARGEYVRRFMNVNSSTSLPSNTDITSLGVPFPPSGSQRLPNVTLKWEKMTYCDGTYVSRLEEASEKRFQIPPLATGPIVRGRDSNI</sequence>
<comment type="caution">
    <text evidence="1">The sequence shown here is derived from an EMBL/GenBank/DDBJ whole genome shotgun (WGS) entry which is preliminary data.</text>
</comment>